<evidence type="ECO:0000313" key="3">
    <source>
        <dbReference type="Proteomes" id="UP000240294"/>
    </source>
</evidence>
<accession>A0A2I6UFP5</accession>
<dbReference type="SFLD" id="SFLDG00010">
    <property type="entry name" value="C1.8:_polynucleotide_5'-hydrox"/>
    <property type="match status" value="1"/>
</dbReference>
<dbReference type="Gene3D" id="3.40.50.300">
    <property type="entry name" value="P-loop containing nucleotide triphosphate hydrolases"/>
    <property type="match status" value="1"/>
</dbReference>
<dbReference type="Proteomes" id="UP000240294">
    <property type="component" value="Genome"/>
</dbReference>
<dbReference type="InterPro" id="IPR023214">
    <property type="entry name" value="HAD_sf"/>
</dbReference>
<dbReference type="Pfam" id="PF13671">
    <property type="entry name" value="AAA_33"/>
    <property type="match status" value="1"/>
</dbReference>
<protein>
    <submittedName>
        <fullName evidence="2">3'-phosphatase, 5'-polynucleotide kinase</fullName>
    </submittedName>
</protein>
<gene>
    <name evidence="2" type="ORF">vBKpnF48_188</name>
</gene>
<dbReference type="GO" id="GO:0006281">
    <property type="term" value="P:DNA repair"/>
    <property type="evidence" value="ECO:0007669"/>
    <property type="project" value="TreeGrafter"/>
</dbReference>
<evidence type="ECO:0000313" key="2">
    <source>
        <dbReference type="EMBL" id="AUO78813.1"/>
    </source>
</evidence>
<dbReference type="SFLD" id="SFLDS00003">
    <property type="entry name" value="Haloacid_Dehalogenase"/>
    <property type="match status" value="1"/>
</dbReference>
<keyword evidence="2" id="KW-0808">Transferase</keyword>
<proteinExistence type="predicted"/>
<dbReference type="PANTHER" id="PTHR12083">
    <property type="entry name" value="BIFUNCTIONAL POLYNUCLEOTIDE PHOSPHATASE/KINASE"/>
    <property type="match status" value="1"/>
</dbReference>
<keyword evidence="3" id="KW-1185">Reference proteome</keyword>
<dbReference type="GO" id="GO:0046404">
    <property type="term" value="F:ATP-dependent polydeoxyribonucleotide 5'-hydroxyl-kinase activity"/>
    <property type="evidence" value="ECO:0007669"/>
    <property type="project" value="TreeGrafter"/>
</dbReference>
<dbReference type="GO" id="GO:0046403">
    <property type="term" value="F:polynucleotide 3'-phosphatase activity"/>
    <property type="evidence" value="ECO:0007669"/>
    <property type="project" value="TreeGrafter"/>
</dbReference>
<evidence type="ECO:0000259" key="1">
    <source>
        <dbReference type="Pfam" id="PF25109"/>
    </source>
</evidence>
<dbReference type="InterPro" id="IPR036412">
    <property type="entry name" value="HAD-like_sf"/>
</dbReference>
<dbReference type="SUPFAM" id="SSF52540">
    <property type="entry name" value="P-loop containing nucleoside triphosphate hydrolases"/>
    <property type="match status" value="1"/>
</dbReference>
<dbReference type="GO" id="GO:0003690">
    <property type="term" value="F:double-stranded DNA binding"/>
    <property type="evidence" value="ECO:0007669"/>
    <property type="project" value="TreeGrafter"/>
</dbReference>
<sequence length="300" mass="34846">MKTIILTIGCPGSGKSTWARQYIEKNPGYFNINRDDYRASIMALEARNEYKYSKKREGIVTSMQLETARTILYGGDSVKGVIISDTNLNPATRQRWVEFAAEYNWAIKYQVFDVPWLELLKRNQYRGDRAVPIDVLRQMFWKFCEYQKKPVYNGTPGKPKAVIFDVDGTLAKMVGRSPYDLDKCDTDVINPMVVELSQMYAKQGYHIIVVSGRESGTIEDPMKYYYMTRSWVEGMGIPVVMHCQREQGDSRSDMVVKEEIFWNKIAPHFDVKLAVDDRDQVVEMWRRIGVECWQVNFGNF</sequence>
<dbReference type="InterPro" id="IPR027417">
    <property type="entry name" value="P-loop_NTPase"/>
</dbReference>
<dbReference type="Gene3D" id="3.40.50.1000">
    <property type="entry name" value="HAD superfamily/HAD-like"/>
    <property type="match status" value="1"/>
</dbReference>
<dbReference type="GO" id="GO:0047846">
    <property type="term" value="F:deoxynucleotide 3'-phosphatase activity"/>
    <property type="evidence" value="ECO:0007669"/>
    <property type="project" value="InterPro"/>
</dbReference>
<keyword evidence="2" id="KW-0418">Kinase</keyword>
<dbReference type="InterPro" id="IPR044493">
    <property type="entry name" value="PNKP_C_HAD"/>
</dbReference>
<organism evidence="2 3">
    <name type="scientific">Klebsiella phage vB_Kpn_F48</name>
    <dbReference type="NCBI Taxonomy" id="2070028"/>
    <lineage>
        <taxon>Viruses</taxon>
        <taxon>Duplodnaviria</taxon>
        <taxon>Heunggongvirae</taxon>
        <taxon>Uroviricota</taxon>
        <taxon>Caudoviricetes</taxon>
        <taxon>Marfavirus</taxon>
        <taxon>Marfavirus F48</taxon>
    </lineage>
</organism>
<reference evidence="3" key="1">
    <citation type="submission" date="2018-01" db="EMBL/GenBank/DDBJ databases">
        <title>Direct submission.</title>
        <authorList>
            <person name="Ciacci N."/>
        </authorList>
    </citation>
    <scope>NUCLEOTIDE SEQUENCE [LARGE SCALE GENOMIC DNA]</scope>
</reference>
<dbReference type="Pfam" id="PF25109">
    <property type="entry name" value="HAD_PNKP"/>
    <property type="match status" value="1"/>
</dbReference>
<feature type="domain" description="Polynucleotide kinase PNKP phosphatase" evidence="1">
    <location>
        <begin position="159"/>
        <end position="300"/>
    </location>
</feature>
<dbReference type="InterPro" id="IPR056782">
    <property type="entry name" value="HAD_PNKP"/>
</dbReference>
<name>A0A2I6UFP5_9CAUD</name>
<dbReference type="EMBL" id="MG746602">
    <property type="protein sequence ID" value="AUO78813.1"/>
    <property type="molecule type" value="Genomic_DNA"/>
</dbReference>
<dbReference type="PANTHER" id="PTHR12083:SF9">
    <property type="entry name" value="BIFUNCTIONAL POLYNUCLEOTIDE PHOSPHATASE_KINASE"/>
    <property type="match status" value="1"/>
</dbReference>
<dbReference type="SUPFAM" id="SSF56784">
    <property type="entry name" value="HAD-like"/>
    <property type="match status" value="1"/>
</dbReference>